<evidence type="ECO:0000313" key="2">
    <source>
        <dbReference type="EMBL" id="NJC04500.1"/>
    </source>
</evidence>
<dbReference type="Gene3D" id="2.60.40.10">
    <property type="entry name" value="Immunoglobulins"/>
    <property type="match status" value="2"/>
</dbReference>
<dbReference type="Gene3D" id="2.130.10.10">
    <property type="entry name" value="YVTN repeat-like/Quinoprotein amine dehydrogenase"/>
    <property type="match status" value="2"/>
</dbReference>
<dbReference type="GO" id="GO:0010411">
    <property type="term" value="P:xyloglucan metabolic process"/>
    <property type="evidence" value="ECO:0007669"/>
    <property type="project" value="TreeGrafter"/>
</dbReference>
<dbReference type="Proteomes" id="UP000558192">
    <property type="component" value="Unassembled WGS sequence"/>
</dbReference>
<protein>
    <recommendedName>
        <fullName evidence="1">Bacterial Ig-like domain-containing protein</fullName>
    </recommendedName>
</protein>
<dbReference type="Pfam" id="PF19077">
    <property type="entry name" value="Big_13"/>
    <property type="match status" value="1"/>
</dbReference>
<dbReference type="CDD" id="cd15482">
    <property type="entry name" value="Sialidase_non-viral"/>
    <property type="match status" value="1"/>
</dbReference>
<evidence type="ECO:0000313" key="3">
    <source>
        <dbReference type="Proteomes" id="UP000558192"/>
    </source>
</evidence>
<dbReference type="EMBL" id="JAATJC010000001">
    <property type="protein sequence ID" value="NJC04500.1"/>
    <property type="molecule type" value="Genomic_DNA"/>
</dbReference>
<dbReference type="SUPFAM" id="SSF110296">
    <property type="entry name" value="Oligoxyloglucan reducing end-specific cellobiohydrolase"/>
    <property type="match status" value="2"/>
</dbReference>
<proteinExistence type="predicted"/>
<organism evidence="2 3">
    <name type="scientific">Sphingomonas kaistensis</name>
    <dbReference type="NCBI Taxonomy" id="298708"/>
    <lineage>
        <taxon>Bacteria</taxon>
        <taxon>Pseudomonadati</taxon>
        <taxon>Pseudomonadota</taxon>
        <taxon>Alphaproteobacteria</taxon>
        <taxon>Sphingomonadales</taxon>
        <taxon>Sphingomonadaceae</taxon>
        <taxon>Sphingomonas</taxon>
    </lineage>
</organism>
<dbReference type="AlphaFoldDB" id="A0A7X5Y4B7"/>
<feature type="domain" description="Bacterial Ig-like" evidence="1">
    <location>
        <begin position="688"/>
        <end position="771"/>
    </location>
</feature>
<keyword evidence="3" id="KW-1185">Reference proteome</keyword>
<dbReference type="InterPro" id="IPR013783">
    <property type="entry name" value="Ig-like_fold"/>
</dbReference>
<dbReference type="InterPro" id="IPR002860">
    <property type="entry name" value="BNR_rpt"/>
</dbReference>
<dbReference type="InterPro" id="IPR044016">
    <property type="entry name" value="Big_13"/>
</dbReference>
<evidence type="ECO:0000259" key="1">
    <source>
        <dbReference type="Pfam" id="PF19077"/>
    </source>
</evidence>
<comment type="caution">
    <text evidence="2">The sequence shown here is derived from an EMBL/GenBank/DDBJ whole genome shotgun (WGS) entry which is preliminary data.</text>
</comment>
<dbReference type="SUPFAM" id="SSF51120">
    <property type="entry name" value="beta-Roll"/>
    <property type="match status" value="1"/>
</dbReference>
<sequence>MVARTDTYGAYIWNGSSWTQLVTAFSMPDTSFYKYGVYEIRIAASDSDVFYMAMSDGIFKTVDRGATWTKTDFPIHDLDPNGNNRMSGQKLAIDPSNPDIVFAGTQKDGLWVTRDGGSTWQKIAAVPQGTNTSDPGMTGISIQGNVVYVGTAGSGVYASSDGGQTWKAIGGPSTIDTAVISPDGSYYATGLTDGTIWKYSNGTWKALGTDSNNGIHSIAIDPFDPSHLIIGTPGGTLQESRDGGATWSGWSWYSKLESSSDVPWLESTDKYMGSGGIVFDPLVPGKLWQAAGVGVWQTDIPSKMVWTDTVIWNSHSSGIEQLVANDIIAPAGGDLVLGSWDRAFINMDDPDTYATSYSGGDFSMGWSLDYASSDPNFVVGISDWWGRENSGYSTDGGKTWQKFAGLPSWAMDTIGGSIAASTATNFIWVSAGNKTPAYTLDGGKTWTNISLPGVTGFSDLHSAYYLARTTITADRVQPNTFYLYDAGSGVYRTTDGGVNWSKVYSGEISNFSQWNAKIEAVPGSKGELYFTSGPLGSGGINAPDGVPFMHSTDGGATWKALDSVKAITFGYGAPATAGGPATVYVAGFVNGEYGIFYSTDSANSWTKIGERPMGSLDAIKTISGDMDQFGLVYVGFTGSGYAYLDINASGTAPAPAPTPTPSPETPAPGQIALIASAIDDVGTVSSVNNGAVTNDGTPTLTGTLSALLGSGQKLAVYRDGQLIGQVSPTSTSWNFTDPGASDGKHDYVVKVVDAAGQSGAVSAAFSLTIDTVAPTQAVSVTAAGTSGDSTLLRTASLSSGTSGGGTMVSGTVAGTLGADETVVVFRDGVRLGTASVSNGSWSFNDGVTSGNYKYSAQVEDAAGNKGQMSSALSVTLGVNVIEGTTRNDVLIGTSGMDQLVGVGNGKSLGKGTIDTLTGGAGNDVFVLGDERGRFYDDGSSRTSGTNDFARITDFGSGDKLQLKGSAGDYLQGWINNLQGFSGTGIYHDTNGNGVLDSRDELIALVQNHGPLDLGSFFYM</sequence>
<name>A0A7X5Y4B7_9SPHN</name>
<dbReference type="Pfam" id="PF02012">
    <property type="entry name" value="BNR"/>
    <property type="match status" value="1"/>
</dbReference>
<dbReference type="InterPro" id="IPR015943">
    <property type="entry name" value="WD40/YVTN_repeat-like_dom_sf"/>
</dbReference>
<dbReference type="PANTHER" id="PTHR43739">
    <property type="entry name" value="XYLOGLUCANASE (EUROFUNG)"/>
    <property type="match status" value="1"/>
</dbReference>
<dbReference type="RefSeq" id="WP_168067310.1">
    <property type="nucleotide sequence ID" value="NZ_JAATJC010000001.1"/>
</dbReference>
<reference evidence="2 3" key="1">
    <citation type="submission" date="2020-03" db="EMBL/GenBank/DDBJ databases">
        <title>Genomic Encyclopedia of Type Strains, Phase IV (KMG-IV): sequencing the most valuable type-strain genomes for metagenomic binning, comparative biology and taxonomic classification.</title>
        <authorList>
            <person name="Goeker M."/>
        </authorList>
    </citation>
    <scope>NUCLEOTIDE SEQUENCE [LARGE SCALE GENOMIC DNA]</scope>
    <source>
        <strain evidence="2 3">DSM 16846</strain>
    </source>
</reference>
<dbReference type="InterPro" id="IPR011049">
    <property type="entry name" value="Serralysin-like_metalloprot_C"/>
</dbReference>
<dbReference type="PANTHER" id="PTHR43739:SF5">
    <property type="entry name" value="EXO-ALPHA-SIALIDASE"/>
    <property type="match status" value="1"/>
</dbReference>
<accession>A0A7X5Y4B7</accession>
<gene>
    <name evidence="2" type="ORF">GGQ97_000293</name>
</gene>
<dbReference type="InterPro" id="IPR052025">
    <property type="entry name" value="Xyloglucanase_GH74"/>
</dbReference>